<dbReference type="RefSeq" id="WP_022513958.1">
    <property type="nucleotide sequence ID" value="NZ_CP017037.1"/>
</dbReference>
<keyword evidence="4 13" id="KW-0963">Cytoplasm</keyword>
<sequence>MKLENFNYDLPTNLIAQEPAEPRDSCRLMLVDKKTGEWEHQSFRDILNEIRAGDVLVFNNTKVIPARLYGQRKGTGGKVEMLLLSPKGNDNWEVLVKPGKKALPGTEIVFNEHMSCQIVDKTDFGGRIAHFKYNGEFDSILDQIGEMPIPPYIHKKLEDKNKYQTIYAKYKGSAAAPTAGLHFTEELLEEIKNRGAGVYFVTLHVGLGTFRPVAKENIEEHEMHKEWYDVPQITADAVNRAKTEGRRIIAVGTTSVRTLESAGQTGTLVAGGGWTQLYIYPGYEWNIVDAIVTNFHLPESTLIMMMAAFAGTNHILSAYKEAVNQKYRFFSFGDAMFLR</sequence>
<evidence type="ECO:0000313" key="16">
    <source>
        <dbReference type="Proteomes" id="UP000094757"/>
    </source>
</evidence>
<keyword evidence="14" id="KW-0413">Isomerase</keyword>
<evidence type="ECO:0000256" key="4">
    <source>
        <dbReference type="ARBA" id="ARBA00022490"/>
    </source>
</evidence>
<comment type="function">
    <text evidence="13">Transfers and isomerizes the ribose moiety from AdoMet to the 7-aminomethyl group of 7-deazaguanine (preQ1-tRNA) to give epoxyqueuosine (oQ-tRNA).</text>
</comment>
<dbReference type="PANTHER" id="PTHR30307:SF0">
    <property type="entry name" value="S-ADENOSYLMETHIONINE:TRNA RIBOSYLTRANSFERASE-ISOMERASE"/>
    <property type="match status" value="1"/>
</dbReference>
<reference evidence="14" key="1">
    <citation type="submission" date="2016-08" db="EMBL/GenBank/DDBJ databases">
        <authorList>
            <person name="Seilhamer J.J."/>
        </authorList>
    </citation>
    <scope>NUCLEOTIDE SEQUENCE [LARGE SCALE GENOMIC DNA]</scope>
    <source>
        <strain evidence="14">F0677</strain>
    </source>
</reference>
<keyword evidence="5 13" id="KW-0808">Transferase</keyword>
<organism evidence="14 16">
    <name type="scientific">Dialister pneumosintes</name>
    <dbReference type="NCBI Taxonomy" id="39950"/>
    <lineage>
        <taxon>Bacteria</taxon>
        <taxon>Bacillati</taxon>
        <taxon>Bacillota</taxon>
        <taxon>Negativicutes</taxon>
        <taxon>Veillonellales</taxon>
        <taxon>Veillonellaceae</taxon>
        <taxon>Dialister</taxon>
    </lineage>
</organism>
<proteinExistence type="inferred from homology"/>
<dbReference type="InterPro" id="IPR003699">
    <property type="entry name" value="QueA"/>
</dbReference>
<dbReference type="STRING" id="39950.BCB69_02165"/>
<dbReference type="HAMAP" id="MF_00113">
    <property type="entry name" value="QueA"/>
    <property type="match status" value="1"/>
</dbReference>
<evidence type="ECO:0000256" key="13">
    <source>
        <dbReference type="HAMAP-Rule" id="MF_00113"/>
    </source>
</evidence>
<evidence type="ECO:0000256" key="3">
    <source>
        <dbReference type="ARBA" id="ARBA00011245"/>
    </source>
</evidence>
<keyword evidence="15" id="KW-0328">Glycosyltransferase</keyword>
<dbReference type="SUPFAM" id="SSF111337">
    <property type="entry name" value="QueA-like"/>
    <property type="match status" value="1"/>
</dbReference>
<dbReference type="InterPro" id="IPR042118">
    <property type="entry name" value="QueA_dom1"/>
</dbReference>
<dbReference type="KEGG" id="dpn:BCB69_02165"/>
<dbReference type="EC" id="2.4.99.17" evidence="10 13"/>
<comment type="subcellular location">
    <subcellularLocation>
        <location evidence="1 13">Cytoplasm</location>
    </subcellularLocation>
</comment>
<accession>A0A1B3WD51</accession>
<dbReference type="NCBIfam" id="NF001140">
    <property type="entry name" value="PRK00147.1"/>
    <property type="match status" value="1"/>
</dbReference>
<name>A0A1B3WD51_9FIRM</name>
<evidence type="ECO:0000256" key="9">
    <source>
        <dbReference type="ARBA" id="ARBA00061210"/>
    </source>
</evidence>
<reference evidence="16" key="2">
    <citation type="submission" date="2016-08" db="EMBL/GenBank/DDBJ databases">
        <authorList>
            <person name="Holder M.E."/>
            <person name="Ajami N.J."/>
            <person name="Petrosino J.F."/>
        </authorList>
    </citation>
    <scope>NUCLEOTIDE SEQUENCE [LARGE SCALE GENOMIC DNA]</scope>
    <source>
        <strain evidence="16">F0677</strain>
    </source>
</reference>
<dbReference type="FunFam" id="2.40.10.240:FF:000002">
    <property type="entry name" value="S-adenosylmethionine:tRNA ribosyltransferase-isomerase"/>
    <property type="match status" value="1"/>
</dbReference>
<dbReference type="FunFam" id="3.40.1780.10:FF:000001">
    <property type="entry name" value="S-adenosylmethionine:tRNA ribosyltransferase-isomerase"/>
    <property type="match status" value="1"/>
</dbReference>
<dbReference type="Gene3D" id="2.40.10.240">
    <property type="entry name" value="QueA-like"/>
    <property type="match status" value="1"/>
</dbReference>
<evidence type="ECO:0000256" key="12">
    <source>
        <dbReference type="ARBA" id="ARBA00076160"/>
    </source>
</evidence>
<dbReference type="Proteomes" id="UP000094757">
    <property type="component" value="Chromosome"/>
</dbReference>
<comment type="catalytic activity">
    <reaction evidence="8 13">
        <text>7-aminomethyl-7-carbaguanosine(34) in tRNA + S-adenosyl-L-methionine = epoxyqueuosine(34) in tRNA + adenine + L-methionine + 2 H(+)</text>
        <dbReference type="Rhea" id="RHEA:32155"/>
        <dbReference type="Rhea" id="RHEA-COMP:10342"/>
        <dbReference type="Rhea" id="RHEA-COMP:18582"/>
        <dbReference type="ChEBI" id="CHEBI:15378"/>
        <dbReference type="ChEBI" id="CHEBI:16708"/>
        <dbReference type="ChEBI" id="CHEBI:57844"/>
        <dbReference type="ChEBI" id="CHEBI:59789"/>
        <dbReference type="ChEBI" id="CHEBI:82833"/>
        <dbReference type="ChEBI" id="CHEBI:194443"/>
        <dbReference type="EC" id="2.4.99.17"/>
    </reaction>
</comment>
<dbReference type="UniPathway" id="UPA00392"/>
<evidence type="ECO:0000256" key="10">
    <source>
        <dbReference type="ARBA" id="ARBA00066503"/>
    </source>
</evidence>
<keyword evidence="17" id="KW-1185">Reference proteome</keyword>
<dbReference type="GO" id="GO:0005737">
    <property type="term" value="C:cytoplasm"/>
    <property type="evidence" value="ECO:0007669"/>
    <property type="project" value="UniProtKB-SubCell"/>
</dbReference>
<dbReference type="Gene3D" id="3.40.1780.10">
    <property type="entry name" value="QueA-like"/>
    <property type="match status" value="1"/>
</dbReference>
<dbReference type="GO" id="GO:0051075">
    <property type="term" value="F:S-adenosylmethionine:tRNA ribosyltransferase-isomerase activity"/>
    <property type="evidence" value="ECO:0007669"/>
    <property type="project" value="UniProtKB-EC"/>
</dbReference>
<dbReference type="EMBL" id="QWKU01000001">
    <property type="protein sequence ID" value="RID94157.1"/>
    <property type="molecule type" value="Genomic_DNA"/>
</dbReference>
<keyword evidence="7 13" id="KW-0671">Queuosine biosynthesis</keyword>
<evidence type="ECO:0000256" key="6">
    <source>
        <dbReference type="ARBA" id="ARBA00022691"/>
    </source>
</evidence>
<dbReference type="GO" id="GO:0008616">
    <property type="term" value="P:tRNA queuosine(34) biosynthetic process"/>
    <property type="evidence" value="ECO:0007669"/>
    <property type="project" value="UniProtKB-UniRule"/>
</dbReference>
<evidence type="ECO:0000256" key="8">
    <source>
        <dbReference type="ARBA" id="ARBA00052751"/>
    </source>
</evidence>
<reference evidence="15 17" key="3">
    <citation type="submission" date="2018-08" db="EMBL/GenBank/DDBJ databases">
        <title>Draft genome sequence of Dialister pneumosintes KCOM 1685.</title>
        <authorList>
            <person name="Kook J.-K."/>
            <person name="Park S.-N."/>
            <person name="Lim Y.K."/>
        </authorList>
    </citation>
    <scope>NUCLEOTIDE SEQUENCE [LARGE SCALE GENOMIC DNA]</scope>
    <source>
        <strain evidence="15 17">KCOM 1685</strain>
    </source>
</reference>
<comment type="pathway">
    <text evidence="2 13">tRNA modification; tRNA-queuosine biosynthesis.</text>
</comment>
<dbReference type="AlphaFoldDB" id="A0A1B3WD51"/>
<dbReference type="Proteomes" id="UP000266262">
    <property type="component" value="Unassembled WGS sequence"/>
</dbReference>
<evidence type="ECO:0000256" key="7">
    <source>
        <dbReference type="ARBA" id="ARBA00022785"/>
    </source>
</evidence>
<protein>
    <recommendedName>
        <fullName evidence="11 13">S-adenosylmethionine:tRNA ribosyltransferase-isomerase</fullName>
        <ecNumber evidence="10 13">2.4.99.17</ecNumber>
    </recommendedName>
    <alternativeName>
        <fullName evidence="12 13">Queuosine biosynthesis protein QueA</fullName>
    </alternativeName>
</protein>
<evidence type="ECO:0000313" key="15">
    <source>
        <dbReference type="EMBL" id="RID94157.1"/>
    </source>
</evidence>
<dbReference type="InterPro" id="IPR042119">
    <property type="entry name" value="QueA_dom2"/>
</dbReference>
<dbReference type="NCBIfam" id="TIGR00113">
    <property type="entry name" value="queA"/>
    <property type="match status" value="1"/>
</dbReference>
<evidence type="ECO:0000256" key="1">
    <source>
        <dbReference type="ARBA" id="ARBA00004496"/>
    </source>
</evidence>
<comment type="subunit">
    <text evidence="3 13">Monomer.</text>
</comment>
<dbReference type="InterPro" id="IPR036100">
    <property type="entry name" value="QueA_sf"/>
</dbReference>
<dbReference type="OrthoDB" id="9805933at2"/>
<keyword evidence="6 13" id="KW-0949">S-adenosyl-L-methionine</keyword>
<evidence type="ECO:0000256" key="2">
    <source>
        <dbReference type="ARBA" id="ARBA00004691"/>
    </source>
</evidence>
<dbReference type="Pfam" id="PF02547">
    <property type="entry name" value="Queuosine_synth"/>
    <property type="match status" value="1"/>
</dbReference>
<comment type="similarity">
    <text evidence="9 13">Belongs to the QueA family.</text>
</comment>
<evidence type="ECO:0000256" key="5">
    <source>
        <dbReference type="ARBA" id="ARBA00022679"/>
    </source>
</evidence>
<gene>
    <name evidence="13 15" type="primary">queA</name>
    <name evidence="14" type="ORF">BCB69_02165</name>
    <name evidence="15" type="ORF">DX915_01030</name>
</gene>
<dbReference type="EMBL" id="CP017037">
    <property type="protein sequence ID" value="AOH38883.1"/>
    <property type="molecule type" value="Genomic_DNA"/>
</dbReference>
<evidence type="ECO:0000313" key="17">
    <source>
        <dbReference type="Proteomes" id="UP000266262"/>
    </source>
</evidence>
<dbReference type="PANTHER" id="PTHR30307">
    <property type="entry name" value="S-ADENOSYLMETHIONINE:TRNA RIBOSYLTRANSFERASE-ISOMERASE"/>
    <property type="match status" value="1"/>
</dbReference>
<evidence type="ECO:0000313" key="14">
    <source>
        <dbReference type="EMBL" id="AOH38883.1"/>
    </source>
</evidence>
<evidence type="ECO:0000256" key="11">
    <source>
        <dbReference type="ARBA" id="ARBA00069325"/>
    </source>
</evidence>